<proteinExistence type="predicted"/>
<dbReference type="Proteomes" id="UP000037069">
    <property type="component" value="Unassembled WGS sequence"/>
</dbReference>
<dbReference type="EMBL" id="JRES01001153">
    <property type="protein sequence ID" value="KNC25128.1"/>
    <property type="molecule type" value="Genomic_DNA"/>
</dbReference>
<feature type="region of interest" description="Disordered" evidence="3">
    <location>
        <begin position="52"/>
        <end position="82"/>
    </location>
</feature>
<accession>A0A0L0BYL0</accession>
<feature type="domain" description="Ferric reductase NAD binding" evidence="4">
    <location>
        <begin position="6"/>
        <end position="125"/>
    </location>
</feature>
<gene>
    <name evidence="5" type="ORF">FF38_08097</name>
</gene>
<dbReference type="Gene3D" id="3.40.50.80">
    <property type="entry name" value="Nucleotide-binding domain of ferredoxin-NADP reductase (FNR) module"/>
    <property type="match status" value="1"/>
</dbReference>
<evidence type="ECO:0000259" key="4">
    <source>
        <dbReference type="Pfam" id="PF08030"/>
    </source>
</evidence>
<feature type="compositionally biased region" description="Basic and acidic residues" evidence="3">
    <location>
        <begin position="69"/>
        <end position="78"/>
    </location>
</feature>
<dbReference type="Pfam" id="PF08030">
    <property type="entry name" value="NAD_binding_6"/>
    <property type="match status" value="1"/>
</dbReference>
<dbReference type="SUPFAM" id="SSF52343">
    <property type="entry name" value="Ferredoxin reductase-like, C-terminal NADP-linked domain"/>
    <property type="match status" value="1"/>
</dbReference>
<dbReference type="AlphaFoldDB" id="A0A0L0BYL0"/>
<organism evidence="5 6">
    <name type="scientific">Lucilia cuprina</name>
    <name type="common">Green bottle fly</name>
    <name type="synonym">Australian sheep blowfly</name>
    <dbReference type="NCBI Taxonomy" id="7375"/>
    <lineage>
        <taxon>Eukaryota</taxon>
        <taxon>Metazoa</taxon>
        <taxon>Ecdysozoa</taxon>
        <taxon>Arthropoda</taxon>
        <taxon>Hexapoda</taxon>
        <taxon>Insecta</taxon>
        <taxon>Pterygota</taxon>
        <taxon>Neoptera</taxon>
        <taxon>Endopterygota</taxon>
        <taxon>Diptera</taxon>
        <taxon>Brachycera</taxon>
        <taxon>Muscomorpha</taxon>
        <taxon>Oestroidea</taxon>
        <taxon>Calliphoridae</taxon>
        <taxon>Luciliinae</taxon>
        <taxon>Lucilia</taxon>
    </lineage>
</organism>
<dbReference type="STRING" id="7375.A0A0L0BYL0"/>
<comment type="caution">
    <text evidence="5">The sequence shown here is derived from an EMBL/GenBank/DDBJ whole genome shotgun (WGS) entry which is preliminary data.</text>
</comment>
<dbReference type="PANTHER" id="PTHR32361:SF9">
    <property type="entry name" value="FERRIC REDUCTASE TRANSMEMBRANE COMPONENT 3-RELATED"/>
    <property type="match status" value="1"/>
</dbReference>
<evidence type="ECO:0000256" key="3">
    <source>
        <dbReference type="SAM" id="MobiDB-lite"/>
    </source>
</evidence>
<feature type="compositionally biased region" description="Low complexity" evidence="3">
    <location>
        <begin position="54"/>
        <end position="68"/>
    </location>
</feature>
<dbReference type="GO" id="GO:0005886">
    <property type="term" value="C:plasma membrane"/>
    <property type="evidence" value="ECO:0007669"/>
    <property type="project" value="TreeGrafter"/>
</dbReference>
<dbReference type="GO" id="GO:0000293">
    <property type="term" value="F:ferric-chelate reductase activity"/>
    <property type="evidence" value="ECO:0007669"/>
    <property type="project" value="TreeGrafter"/>
</dbReference>
<evidence type="ECO:0000256" key="2">
    <source>
        <dbReference type="ARBA" id="ARBA00023002"/>
    </source>
</evidence>
<dbReference type="GO" id="GO:0006826">
    <property type="term" value="P:iron ion transport"/>
    <property type="evidence" value="ECO:0007669"/>
    <property type="project" value="TreeGrafter"/>
</dbReference>
<keyword evidence="1" id="KW-0813">Transport</keyword>
<evidence type="ECO:0000256" key="1">
    <source>
        <dbReference type="ARBA" id="ARBA00022448"/>
    </source>
</evidence>
<dbReference type="PANTHER" id="PTHR32361">
    <property type="entry name" value="FERRIC/CUPRIC REDUCTASE TRANSMEMBRANE COMPONENT"/>
    <property type="match status" value="1"/>
</dbReference>
<keyword evidence="2" id="KW-0560">Oxidoreductase</keyword>
<dbReference type="GO" id="GO:0015677">
    <property type="term" value="P:copper ion import"/>
    <property type="evidence" value="ECO:0007669"/>
    <property type="project" value="TreeGrafter"/>
</dbReference>
<dbReference type="GO" id="GO:0006879">
    <property type="term" value="P:intracellular iron ion homeostasis"/>
    <property type="evidence" value="ECO:0007669"/>
    <property type="project" value="TreeGrafter"/>
</dbReference>
<dbReference type="InterPro" id="IPR051410">
    <property type="entry name" value="Ferric/Cupric_Reductase"/>
</dbReference>
<evidence type="ECO:0000313" key="5">
    <source>
        <dbReference type="EMBL" id="KNC25128.1"/>
    </source>
</evidence>
<protein>
    <recommendedName>
        <fullName evidence="4">Ferric reductase NAD binding domain-containing protein</fullName>
    </recommendedName>
</protein>
<sequence length="145" mass="16583">MNRNLQTRIVFYWAVRDSSYRNWFSEEIEYLRENPNIDLRIYCCPDPNPVPLTSSEKISSSSSSSSSSDAEKEAKHEVSSQYSYEKYEQLNVHDEVLTTIMANDGDTAVFCCGPEGINLGARNAVISSLSQQSNYVDYYEESFSW</sequence>
<dbReference type="InterPro" id="IPR039261">
    <property type="entry name" value="FNR_nucleotide-bd"/>
</dbReference>
<dbReference type="InterPro" id="IPR013121">
    <property type="entry name" value="Fe_red_NAD-bd_6"/>
</dbReference>
<reference evidence="5 6" key="1">
    <citation type="journal article" date="2015" name="Nat. Commun.">
        <title>Lucilia cuprina genome unlocks parasitic fly biology to underpin future interventions.</title>
        <authorList>
            <person name="Anstead C.A."/>
            <person name="Korhonen P.K."/>
            <person name="Young N.D."/>
            <person name="Hall R.S."/>
            <person name="Jex A.R."/>
            <person name="Murali S.C."/>
            <person name="Hughes D.S."/>
            <person name="Lee S.F."/>
            <person name="Perry T."/>
            <person name="Stroehlein A.J."/>
            <person name="Ansell B.R."/>
            <person name="Breugelmans B."/>
            <person name="Hofmann A."/>
            <person name="Qu J."/>
            <person name="Dugan S."/>
            <person name="Lee S.L."/>
            <person name="Chao H."/>
            <person name="Dinh H."/>
            <person name="Han Y."/>
            <person name="Doddapaneni H.V."/>
            <person name="Worley K.C."/>
            <person name="Muzny D.M."/>
            <person name="Ioannidis P."/>
            <person name="Waterhouse R.M."/>
            <person name="Zdobnov E.M."/>
            <person name="James P.J."/>
            <person name="Bagnall N.H."/>
            <person name="Kotze A.C."/>
            <person name="Gibbs R.A."/>
            <person name="Richards S."/>
            <person name="Batterham P."/>
            <person name="Gasser R.B."/>
        </authorList>
    </citation>
    <scope>NUCLEOTIDE SEQUENCE [LARGE SCALE GENOMIC DNA]</scope>
    <source>
        <strain evidence="5 6">LS</strain>
        <tissue evidence="5">Full body</tissue>
    </source>
</reference>
<evidence type="ECO:0000313" key="6">
    <source>
        <dbReference type="Proteomes" id="UP000037069"/>
    </source>
</evidence>
<keyword evidence="6" id="KW-1185">Reference proteome</keyword>
<name>A0A0L0BYL0_LUCCU</name>